<organism evidence="1">
    <name type="scientific">freshwater metagenome</name>
    <dbReference type="NCBI Taxonomy" id="449393"/>
    <lineage>
        <taxon>unclassified sequences</taxon>
        <taxon>metagenomes</taxon>
        <taxon>ecological metagenomes</taxon>
    </lineage>
</organism>
<proteinExistence type="predicted"/>
<sequence length="72" mass="7684">MGSLVNVEIPVPASTDFVPHWLPQKTSTTLGGPVVTPTPLVPPWYDSRPVPLAVVEYFDATPLRGGCLTLSP</sequence>
<accession>A0A6J7QJI5</accession>
<name>A0A6J7QJI5_9ZZZZ</name>
<reference evidence="1" key="1">
    <citation type="submission" date="2020-05" db="EMBL/GenBank/DDBJ databases">
        <authorList>
            <person name="Chiriac C."/>
            <person name="Salcher M."/>
            <person name="Ghai R."/>
            <person name="Kavagutti S V."/>
        </authorList>
    </citation>
    <scope>NUCLEOTIDE SEQUENCE</scope>
</reference>
<gene>
    <name evidence="1" type="ORF">UFOPK3992_01538</name>
</gene>
<dbReference type="EMBL" id="CAFBOZ010000247">
    <property type="protein sequence ID" value="CAB5017787.1"/>
    <property type="molecule type" value="Genomic_DNA"/>
</dbReference>
<dbReference type="AlphaFoldDB" id="A0A6J7QJI5"/>
<evidence type="ECO:0000313" key="1">
    <source>
        <dbReference type="EMBL" id="CAB5017787.1"/>
    </source>
</evidence>
<protein>
    <submittedName>
        <fullName evidence="1">Unannotated protein</fullName>
    </submittedName>
</protein>